<reference evidence="3" key="1">
    <citation type="submission" date="2008-12" db="EMBL/GenBank/DDBJ databases">
        <title>Complete sequence of Chloroflexus aggregans DSM 9485.</title>
        <authorList>
            <consortium name="US DOE Joint Genome Institute"/>
            <person name="Lucas S."/>
            <person name="Copeland A."/>
            <person name="Lapidus A."/>
            <person name="Glavina del Rio T."/>
            <person name="Dalin E."/>
            <person name="Tice H."/>
            <person name="Pitluck S."/>
            <person name="Foster B."/>
            <person name="Larimer F."/>
            <person name="Land M."/>
            <person name="Hauser L."/>
            <person name="Kyrpides N."/>
            <person name="Mikhailova N."/>
            <person name="Bryant D."/>
            <person name="Richardson P."/>
        </authorList>
    </citation>
    <scope>NUCLEOTIDE SEQUENCE</scope>
    <source>
        <strain evidence="3">DSM 9485</strain>
    </source>
</reference>
<dbReference type="Pfam" id="PF07331">
    <property type="entry name" value="TctB"/>
    <property type="match status" value="1"/>
</dbReference>
<dbReference type="STRING" id="326427.Cagg_3441"/>
<keyword evidence="1" id="KW-0472">Membrane</keyword>
<organism evidence="3 4">
    <name type="scientific">Chloroflexus aggregans (strain MD-66 / DSM 9485)</name>
    <dbReference type="NCBI Taxonomy" id="326427"/>
    <lineage>
        <taxon>Bacteria</taxon>
        <taxon>Bacillati</taxon>
        <taxon>Chloroflexota</taxon>
        <taxon>Chloroflexia</taxon>
        <taxon>Chloroflexales</taxon>
        <taxon>Chloroflexineae</taxon>
        <taxon>Chloroflexaceae</taxon>
        <taxon>Chloroflexus</taxon>
    </lineage>
</organism>
<evidence type="ECO:0000259" key="2">
    <source>
        <dbReference type="Pfam" id="PF07331"/>
    </source>
</evidence>
<feature type="transmembrane region" description="Helical" evidence="1">
    <location>
        <begin position="128"/>
        <end position="146"/>
    </location>
</feature>
<feature type="transmembrane region" description="Helical" evidence="1">
    <location>
        <begin position="88"/>
        <end position="116"/>
    </location>
</feature>
<keyword evidence="1" id="KW-0812">Transmembrane</keyword>
<evidence type="ECO:0000256" key="1">
    <source>
        <dbReference type="SAM" id="Phobius"/>
    </source>
</evidence>
<dbReference type="RefSeq" id="WP_015942130.1">
    <property type="nucleotide sequence ID" value="NC_011831.1"/>
</dbReference>
<sequence length="163" mass="17388">MNHQQRALLWLRLAAVAVMGLGGVVLAQTPQIGESAGFTVVGPRVFPTIIGIGCLLFGALFFIRVMIAPDHDLIAEVTAEEASTDWPTTLVLLGVLIGYAAVLWPLGYVVATALFFPLSSRVLGSTHWRRDVLVGLAIGLIVYLAFTRLLGIRLPAGILSGLL</sequence>
<gene>
    <name evidence="3" type="ordered locus">Cagg_3441</name>
</gene>
<dbReference type="eggNOG" id="ENOG50339M2">
    <property type="taxonomic scope" value="Bacteria"/>
</dbReference>
<name>B8G908_CHLAD</name>
<evidence type="ECO:0000313" key="4">
    <source>
        <dbReference type="Proteomes" id="UP000002508"/>
    </source>
</evidence>
<dbReference type="AlphaFoldDB" id="B8G908"/>
<dbReference type="OrthoDB" id="7347328at2"/>
<dbReference type="EMBL" id="CP001337">
    <property type="protein sequence ID" value="ACL26283.1"/>
    <property type="molecule type" value="Genomic_DNA"/>
</dbReference>
<dbReference type="InterPro" id="IPR009936">
    <property type="entry name" value="DUF1468"/>
</dbReference>
<keyword evidence="1" id="KW-1133">Transmembrane helix</keyword>
<dbReference type="HOGENOM" id="CLU_110735_0_1_0"/>
<proteinExistence type="predicted"/>
<protein>
    <recommendedName>
        <fullName evidence="2">DUF1468 domain-containing protein</fullName>
    </recommendedName>
</protein>
<feature type="transmembrane region" description="Helical" evidence="1">
    <location>
        <begin position="46"/>
        <end position="67"/>
    </location>
</feature>
<evidence type="ECO:0000313" key="3">
    <source>
        <dbReference type="EMBL" id="ACL26283.1"/>
    </source>
</evidence>
<dbReference type="KEGG" id="cag:Cagg_3441"/>
<feature type="domain" description="DUF1468" evidence="2">
    <location>
        <begin position="13"/>
        <end position="155"/>
    </location>
</feature>
<dbReference type="Proteomes" id="UP000002508">
    <property type="component" value="Chromosome"/>
</dbReference>
<accession>B8G908</accession>
<keyword evidence="4" id="KW-1185">Reference proteome</keyword>